<name>A0A494WXI5_9BURK</name>
<comment type="caution">
    <text evidence="1">The sequence shown here is derived from an EMBL/GenBank/DDBJ whole genome shotgun (WGS) entry which is preliminary data.</text>
</comment>
<evidence type="ECO:0000313" key="2">
    <source>
        <dbReference type="Proteomes" id="UP000280434"/>
    </source>
</evidence>
<keyword evidence="2" id="KW-1185">Reference proteome</keyword>
<dbReference type="Proteomes" id="UP000280434">
    <property type="component" value="Unassembled WGS sequence"/>
</dbReference>
<dbReference type="AlphaFoldDB" id="A0A494WXI5"/>
<evidence type="ECO:0000313" key="1">
    <source>
        <dbReference type="EMBL" id="RKP43268.1"/>
    </source>
</evidence>
<protein>
    <submittedName>
        <fullName evidence="1">Uncharacterized protein</fullName>
    </submittedName>
</protein>
<reference evidence="1 2" key="1">
    <citation type="submission" date="2018-10" db="EMBL/GenBank/DDBJ databases">
        <title>Paraburkholderia sp. 7MK8-2, isolated from soil.</title>
        <authorList>
            <person name="Gao Z.-H."/>
            <person name="Qiu L.-H."/>
        </authorList>
    </citation>
    <scope>NUCLEOTIDE SEQUENCE [LARGE SCALE GENOMIC DNA]</scope>
    <source>
        <strain evidence="1 2">7MK8-2</strain>
    </source>
</reference>
<gene>
    <name evidence="1" type="ORF">D7S89_26960</name>
</gene>
<organism evidence="1 2">
    <name type="scientific">Trinickia fusca</name>
    <dbReference type="NCBI Taxonomy" id="2419777"/>
    <lineage>
        <taxon>Bacteria</taxon>
        <taxon>Pseudomonadati</taxon>
        <taxon>Pseudomonadota</taxon>
        <taxon>Betaproteobacteria</taxon>
        <taxon>Burkholderiales</taxon>
        <taxon>Burkholderiaceae</taxon>
        <taxon>Trinickia</taxon>
    </lineage>
</organism>
<proteinExistence type="predicted"/>
<accession>A0A494WXI5</accession>
<sequence>MTEYFEYADDGKTITKADTSVFDADNRLMRDTQVLSPTGQPSHTVTVTYDYRLADGHGNYTGADQGVVTHTQQRDTANPSVIDTATSYVWWDQAEQSKIQVRGSDPTNPNISIFGFKGSAYGWKLVWCNSCNSGLRISRTKVPENTQILIEESD</sequence>
<dbReference type="EMBL" id="RBZV01000028">
    <property type="protein sequence ID" value="RKP43268.1"/>
    <property type="molecule type" value="Genomic_DNA"/>
</dbReference>